<dbReference type="OrthoDB" id="3556183at2"/>
<gene>
    <name evidence="4" type="ORF">BJP25_28000</name>
</gene>
<feature type="transmembrane region" description="Helical" evidence="2">
    <location>
        <begin position="65"/>
        <end position="88"/>
    </location>
</feature>
<evidence type="ECO:0000313" key="4">
    <source>
        <dbReference type="EMBL" id="OLR90482.1"/>
    </source>
</evidence>
<feature type="region of interest" description="Disordered" evidence="1">
    <location>
        <begin position="1"/>
        <end position="39"/>
    </location>
</feature>
<dbReference type="AlphaFoldDB" id="A0A1Q9LEN2"/>
<proteinExistence type="predicted"/>
<reference evidence="4 5" key="1">
    <citation type="submission" date="2016-10" db="EMBL/GenBank/DDBJ databases">
        <title>The Draft Genome Sequence of Actinokineospora bangkokensis 44EHWT reveals the biosynthetic pathway of antifungal compounds Thailandins with unusual extender unit butylmalonyl-CoA.</title>
        <authorList>
            <person name="Greule A."/>
            <person name="Intra B."/>
            <person name="Flemming S."/>
            <person name="Rommel M.G."/>
            <person name="Panbangred W."/>
            <person name="Bechthold A."/>
        </authorList>
    </citation>
    <scope>NUCLEOTIDE SEQUENCE [LARGE SCALE GENOMIC DNA]</scope>
    <source>
        <strain evidence="4 5">44EHW</strain>
    </source>
</reference>
<accession>A0A1Q9LEN2</accession>
<evidence type="ECO:0000256" key="2">
    <source>
        <dbReference type="SAM" id="Phobius"/>
    </source>
</evidence>
<sequence>MTYPQSDSQPTDPAAQGYQAAPSAPSYDTNSGQFPQAPYQGVAPQQQYQNGIGTGGFVCGLLGLILFWFSFVGIILAIIGIALSGVGISKANKGQANNKGLAIAGLVCGVVGLALFVIVVLIVAAALSSGSISY</sequence>
<evidence type="ECO:0000256" key="1">
    <source>
        <dbReference type="SAM" id="MobiDB-lite"/>
    </source>
</evidence>
<dbReference type="InterPro" id="IPR025241">
    <property type="entry name" value="DUF4190"/>
</dbReference>
<dbReference type="RefSeq" id="WP_075977156.1">
    <property type="nucleotide sequence ID" value="NZ_MKQR01000026.1"/>
</dbReference>
<dbReference type="Proteomes" id="UP000186040">
    <property type="component" value="Unassembled WGS sequence"/>
</dbReference>
<feature type="transmembrane region" description="Helical" evidence="2">
    <location>
        <begin position="100"/>
        <end position="127"/>
    </location>
</feature>
<keyword evidence="2" id="KW-1133">Transmembrane helix</keyword>
<keyword evidence="5" id="KW-1185">Reference proteome</keyword>
<protein>
    <recommendedName>
        <fullName evidence="3">DUF4190 domain-containing protein</fullName>
    </recommendedName>
</protein>
<feature type="compositionally biased region" description="Polar residues" evidence="1">
    <location>
        <begin position="1"/>
        <end position="11"/>
    </location>
</feature>
<evidence type="ECO:0000259" key="3">
    <source>
        <dbReference type="Pfam" id="PF13828"/>
    </source>
</evidence>
<dbReference type="Pfam" id="PF13828">
    <property type="entry name" value="DUF4190"/>
    <property type="match status" value="1"/>
</dbReference>
<organism evidence="4 5">
    <name type="scientific">Actinokineospora bangkokensis</name>
    <dbReference type="NCBI Taxonomy" id="1193682"/>
    <lineage>
        <taxon>Bacteria</taxon>
        <taxon>Bacillati</taxon>
        <taxon>Actinomycetota</taxon>
        <taxon>Actinomycetes</taxon>
        <taxon>Pseudonocardiales</taxon>
        <taxon>Pseudonocardiaceae</taxon>
        <taxon>Actinokineospora</taxon>
    </lineage>
</organism>
<keyword evidence="2" id="KW-0812">Transmembrane</keyword>
<keyword evidence="2" id="KW-0472">Membrane</keyword>
<evidence type="ECO:0000313" key="5">
    <source>
        <dbReference type="Proteomes" id="UP000186040"/>
    </source>
</evidence>
<comment type="caution">
    <text evidence="4">The sequence shown here is derived from an EMBL/GenBank/DDBJ whole genome shotgun (WGS) entry which is preliminary data.</text>
</comment>
<dbReference type="EMBL" id="MKQR01000026">
    <property type="protein sequence ID" value="OLR90482.1"/>
    <property type="molecule type" value="Genomic_DNA"/>
</dbReference>
<name>A0A1Q9LEN2_9PSEU</name>
<feature type="domain" description="DUF4190" evidence="3">
    <location>
        <begin position="56"/>
        <end position="118"/>
    </location>
</feature>